<evidence type="ECO:0000256" key="2">
    <source>
        <dbReference type="ARBA" id="ARBA00004496"/>
    </source>
</evidence>
<evidence type="ECO:0000259" key="19">
    <source>
        <dbReference type="PROSITE" id="PS50118"/>
    </source>
</evidence>
<dbReference type="GO" id="GO:0030238">
    <property type="term" value="P:male sex determination"/>
    <property type="evidence" value="ECO:0007669"/>
    <property type="project" value="InterPro"/>
</dbReference>
<dbReference type="SMART" id="SM00398">
    <property type="entry name" value="HMG"/>
    <property type="match status" value="1"/>
</dbReference>
<dbReference type="GO" id="GO:0007548">
    <property type="term" value="P:sex differentiation"/>
    <property type="evidence" value="ECO:0007669"/>
    <property type="project" value="UniProtKB-KW"/>
</dbReference>
<dbReference type="GO" id="GO:0030154">
    <property type="term" value="P:cell differentiation"/>
    <property type="evidence" value="ECO:0007669"/>
    <property type="project" value="UniProtKB-KW"/>
</dbReference>
<gene>
    <name evidence="20" type="primary">SRY</name>
</gene>
<evidence type="ECO:0000256" key="17">
    <source>
        <dbReference type="PROSITE-ProRule" id="PRU00267"/>
    </source>
</evidence>
<dbReference type="SUPFAM" id="SSF47095">
    <property type="entry name" value="HMG-box"/>
    <property type="match status" value="1"/>
</dbReference>
<dbReference type="EMBL" id="KY315482">
    <property type="protein sequence ID" value="ARI71632.1"/>
    <property type="molecule type" value="Genomic_DNA"/>
</dbReference>
<feature type="compositionally biased region" description="Basic and acidic residues" evidence="18">
    <location>
        <begin position="38"/>
        <end position="55"/>
    </location>
</feature>
<evidence type="ECO:0000256" key="14">
    <source>
        <dbReference type="ARBA" id="ARBA00024048"/>
    </source>
</evidence>
<dbReference type="GO" id="GO:0001228">
    <property type="term" value="F:DNA-binding transcription activator activity, RNA polymerase II-specific"/>
    <property type="evidence" value="ECO:0007669"/>
    <property type="project" value="TreeGrafter"/>
</dbReference>
<keyword evidence="8 16" id="KW-0726">Sexual differentiation</keyword>
<dbReference type="GO" id="GO:0005516">
    <property type="term" value="F:calmodulin binding"/>
    <property type="evidence" value="ECO:0007669"/>
    <property type="project" value="UniProtKB-KW"/>
</dbReference>
<evidence type="ECO:0000256" key="9">
    <source>
        <dbReference type="ARBA" id="ARBA00023015"/>
    </source>
</evidence>
<dbReference type="InterPro" id="IPR036910">
    <property type="entry name" value="HMG_box_dom_sf"/>
</dbReference>
<evidence type="ECO:0000256" key="8">
    <source>
        <dbReference type="ARBA" id="ARBA00022928"/>
    </source>
</evidence>
<dbReference type="FunFam" id="1.10.30.10:FF:000002">
    <property type="entry name" value="transcription factor Sox-2"/>
    <property type="match status" value="1"/>
</dbReference>
<name>A0A1W5ZN25_9EUTH</name>
<keyword evidence="12 16" id="KW-0804">Transcription</keyword>
<keyword evidence="11 16" id="KW-0010">Activator</keyword>
<comment type="similarity">
    <text evidence="3 16">Belongs to the SRY family.</text>
</comment>
<evidence type="ECO:0000256" key="11">
    <source>
        <dbReference type="ARBA" id="ARBA00023159"/>
    </source>
</evidence>
<comment type="subunit">
    <text evidence="14">Interacts with CALM, EP300, HDAC3, KPNB1, ZNF208 isoform KRAB-O, PARP1, SLC9A3R2 and WT1. The interaction with EP300 modulates its DNA-binding activity. The interaction with KPNB1 is sensitive to dissociation by Ran in the GTP-bound form. Interaction with PARP1 impaired its DNA-binding activity.</text>
</comment>
<evidence type="ECO:0000256" key="13">
    <source>
        <dbReference type="ARBA" id="ARBA00023242"/>
    </source>
</evidence>
<evidence type="ECO:0000256" key="6">
    <source>
        <dbReference type="ARBA" id="ARBA00022782"/>
    </source>
</evidence>
<proteinExistence type="inferred from homology"/>
<dbReference type="Gene3D" id="1.10.30.10">
    <property type="entry name" value="High mobility group box domain"/>
    <property type="match status" value="1"/>
</dbReference>
<keyword evidence="9 16" id="KW-0805">Transcription regulation</keyword>
<accession>A0A1W5ZN25</accession>
<dbReference type="AlphaFoldDB" id="A0A1W5ZN25"/>
<organism evidence="20">
    <name type="scientific">Equus kiang</name>
    <name type="common">kiang</name>
    <dbReference type="NCBI Taxonomy" id="94398"/>
    <lineage>
        <taxon>Eukaryota</taxon>
        <taxon>Metazoa</taxon>
        <taxon>Chordata</taxon>
        <taxon>Craniata</taxon>
        <taxon>Vertebrata</taxon>
        <taxon>Euteleostomi</taxon>
        <taxon>Mammalia</taxon>
        <taxon>Eutheria</taxon>
        <taxon>Laurasiatheria</taxon>
        <taxon>Perissodactyla</taxon>
        <taxon>Equidae</taxon>
        <taxon>Equus</taxon>
    </lineage>
</organism>
<keyword evidence="13 16" id="KW-0539">Nucleus</keyword>
<evidence type="ECO:0000256" key="16">
    <source>
        <dbReference type="PIRNR" id="PIRNR037653"/>
    </source>
</evidence>
<feature type="region of interest" description="Disordered" evidence="18">
    <location>
        <begin position="1"/>
        <end position="56"/>
    </location>
</feature>
<dbReference type="GO" id="GO:0005737">
    <property type="term" value="C:cytoplasm"/>
    <property type="evidence" value="ECO:0007669"/>
    <property type="project" value="UniProtKB-SubCell"/>
</dbReference>
<evidence type="ECO:0000256" key="5">
    <source>
        <dbReference type="ARBA" id="ARBA00022490"/>
    </source>
</evidence>
<dbReference type="CDD" id="cd22034">
    <property type="entry name" value="HMG-box_SoxA_SRY"/>
    <property type="match status" value="1"/>
</dbReference>
<feature type="compositionally biased region" description="Polar residues" evidence="18">
    <location>
        <begin position="1"/>
        <end position="35"/>
    </location>
</feature>
<evidence type="ECO:0000256" key="1">
    <source>
        <dbReference type="ARBA" id="ARBA00004324"/>
    </source>
</evidence>
<dbReference type="EMBL" id="KY290805">
    <property type="protein sequence ID" value="ARI71631.1"/>
    <property type="molecule type" value="Genomic_DNA"/>
</dbReference>
<evidence type="ECO:0000256" key="10">
    <source>
        <dbReference type="ARBA" id="ARBA00023125"/>
    </source>
</evidence>
<evidence type="ECO:0000256" key="3">
    <source>
        <dbReference type="ARBA" id="ARBA00005998"/>
    </source>
</evidence>
<evidence type="ECO:0000256" key="18">
    <source>
        <dbReference type="SAM" id="MobiDB-lite"/>
    </source>
</evidence>
<dbReference type="PIRSF" id="PIRSF037653">
    <property type="entry name" value="SRY"/>
    <property type="match status" value="1"/>
</dbReference>
<keyword evidence="10 16" id="KW-0238">DNA-binding</keyword>
<dbReference type="InterPro" id="IPR009071">
    <property type="entry name" value="HMG_box_dom"/>
</dbReference>
<dbReference type="InterPro" id="IPR017253">
    <property type="entry name" value="SRY"/>
</dbReference>
<comment type="subcellular location">
    <subcellularLocation>
        <location evidence="2">Cytoplasm</location>
    </subcellularLocation>
    <subcellularLocation>
        <location evidence="1">Nucleus speckle</location>
    </subcellularLocation>
</comment>
<comment type="function">
    <text evidence="15">Transcriptional regulator that controls a genetic switch in male development. It is necessary and sufficient for initiating male sex determination by directing the development of supporting cell precursors (pre-Sertoli cells) as Sertoli rather than granulosa cells. Involved in different aspects of gene regulation including promoter activation or repression. Binds to the DNA consensus sequence 5'-[AT]AACAA[AT]-3'. SRY HMG box recognizes DNA by partial intercalation in the minor groove and promotes DNA bending. Also involved in pre-mRNA splicing. In male adult brain involved in the maintenance of motor functions of dopaminergic neurons.</text>
</comment>
<reference evidence="20" key="1">
    <citation type="submission" date="2016-12" db="EMBL/GenBank/DDBJ databases">
        <title>Sex-determining region of chromosome Y (Equus kiang).</title>
        <authorList>
            <person name="Wang X."/>
            <person name="Chao S."/>
            <person name="Wu W."/>
            <person name="Wang Z."/>
            <person name="Wang C."/>
            <person name="Wang Q."/>
            <person name="Zhao S."/>
        </authorList>
    </citation>
    <scope>NUCLEOTIDE SEQUENCE</scope>
</reference>
<dbReference type="GO" id="GO:0016607">
    <property type="term" value="C:nuclear speck"/>
    <property type="evidence" value="ECO:0007669"/>
    <property type="project" value="UniProtKB-SubCell"/>
</dbReference>
<evidence type="ECO:0000256" key="15">
    <source>
        <dbReference type="ARBA" id="ARBA00045821"/>
    </source>
</evidence>
<sequence>MSRVSNSDNYSLAGQQQTVLGSGRTSSLLWTSNPGSHFRSETRGNGRENGQDRVKRPMNAFMVWSRDHRRKVALENPQLQNSEISKRLGCQWKMLTEAEKLPFFEEAQRLRAMHQEKYPDYKYRPRRKAKMPQKSDKPLRADSSSTLCRQAHVHVDEWLNPFTFTDDCTEATQSQTEERLNHSQPANTASLALQQERYSSTATLRDNRVTLATQTYADVPFHCNLPSGLSHGDFP</sequence>
<keyword evidence="7" id="KW-0112">Calmodulin-binding</keyword>
<dbReference type="Pfam" id="PF00505">
    <property type="entry name" value="HMG_box"/>
    <property type="match status" value="1"/>
</dbReference>
<keyword evidence="6 16" id="KW-0221">Differentiation</keyword>
<feature type="DNA-binding region" description="HMG box" evidence="17">
    <location>
        <begin position="54"/>
        <end position="122"/>
    </location>
</feature>
<dbReference type="PROSITE" id="PS50118">
    <property type="entry name" value="HMG_BOX_2"/>
    <property type="match status" value="1"/>
</dbReference>
<dbReference type="PANTHER" id="PTHR10270:SF161">
    <property type="entry name" value="SEX-DETERMINING REGION Y PROTEIN"/>
    <property type="match status" value="1"/>
</dbReference>
<dbReference type="GO" id="GO:0000978">
    <property type="term" value="F:RNA polymerase II cis-regulatory region sequence-specific DNA binding"/>
    <property type="evidence" value="ECO:0007669"/>
    <property type="project" value="TreeGrafter"/>
</dbReference>
<evidence type="ECO:0000256" key="7">
    <source>
        <dbReference type="ARBA" id="ARBA00022860"/>
    </source>
</evidence>
<evidence type="ECO:0000256" key="12">
    <source>
        <dbReference type="ARBA" id="ARBA00023163"/>
    </source>
</evidence>
<evidence type="ECO:0000313" key="20">
    <source>
        <dbReference type="EMBL" id="ARI71632.1"/>
    </source>
</evidence>
<feature type="domain" description="HMG box" evidence="19">
    <location>
        <begin position="54"/>
        <end position="122"/>
    </location>
</feature>
<keyword evidence="5" id="KW-0963">Cytoplasm</keyword>
<protein>
    <recommendedName>
        <fullName evidence="4 16">Sex-determining region Y protein</fullName>
    </recommendedName>
</protein>
<dbReference type="InterPro" id="IPR050140">
    <property type="entry name" value="SRY-related_HMG-box_TF-like"/>
</dbReference>
<dbReference type="PANTHER" id="PTHR10270">
    <property type="entry name" value="SOX TRANSCRIPTION FACTOR"/>
    <property type="match status" value="1"/>
</dbReference>
<evidence type="ECO:0000256" key="4">
    <source>
        <dbReference type="ARBA" id="ARBA00019052"/>
    </source>
</evidence>